<keyword evidence="4 7" id="KW-0479">Metal-binding</keyword>
<proteinExistence type="inferred from homology"/>
<sequence length="243" mass="27988">MILVKTFYAYNDLRNYSYLIHDNHTDHAWVIDPFEAAPIIDYIKKNGLVLKGILNTHQHFDHIRGNAPLMEAFNAEVRKLKNAEKLKLSENFVLESLDTPGHTMDHQAFLWKQDNTPLALFSGDTLFNSGVGNCRGGGDVGSLYTTTKMLKELPKDTLLYPGHDYRLRNLEFALTVEPENKLIKDRIYELKNMSTEDLPAVSLEEEMKVNPFFRLDSAEIQHQLGMSADKDLFVKLRSMRDQW</sequence>
<dbReference type="CDD" id="cd07723">
    <property type="entry name" value="hydroxyacylglutathione_hydrolase_MBL-fold"/>
    <property type="match status" value="1"/>
</dbReference>
<dbReference type="PANTHER" id="PTHR11935:SF94">
    <property type="entry name" value="TENZING NORGAY, ISOFORM C"/>
    <property type="match status" value="1"/>
</dbReference>
<dbReference type="Proteomes" id="UP001324634">
    <property type="component" value="Chromosome"/>
</dbReference>
<feature type="binding site" evidence="7">
    <location>
        <position position="57"/>
    </location>
    <ligand>
        <name>Zn(2+)</name>
        <dbReference type="ChEBI" id="CHEBI:29105"/>
        <label>1</label>
    </ligand>
</feature>
<dbReference type="Pfam" id="PF16123">
    <property type="entry name" value="HAGH_C"/>
    <property type="match status" value="1"/>
</dbReference>
<evidence type="ECO:0000313" key="10">
    <source>
        <dbReference type="Proteomes" id="UP001324634"/>
    </source>
</evidence>
<evidence type="ECO:0000256" key="2">
    <source>
        <dbReference type="ARBA" id="ARBA00004963"/>
    </source>
</evidence>
<dbReference type="RefSeq" id="WP_321393071.1">
    <property type="nucleotide sequence ID" value="NZ_CP139487.1"/>
</dbReference>
<feature type="binding site" evidence="7">
    <location>
        <position position="124"/>
    </location>
    <ligand>
        <name>Zn(2+)</name>
        <dbReference type="ChEBI" id="CHEBI:29105"/>
        <label>1</label>
    </ligand>
</feature>
<comment type="catalytic activity">
    <reaction evidence="1 7">
        <text>an S-(2-hydroxyacyl)glutathione + H2O = a 2-hydroxy carboxylate + glutathione + H(+)</text>
        <dbReference type="Rhea" id="RHEA:21864"/>
        <dbReference type="ChEBI" id="CHEBI:15377"/>
        <dbReference type="ChEBI" id="CHEBI:15378"/>
        <dbReference type="ChEBI" id="CHEBI:57925"/>
        <dbReference type="ChEBI" id="CHEBI:58896"/>
        <dbReference type="ChEBI" id="CHEBI:71261"/>
        <dbReference type="EC" id="3.1.2.6"/>
    </reaction>
</comment>
<feature type="binding site" evidence="7">
    <location>
        <position position="102"/>
    </location>
    <ligand>
        <name>Zn(2+)</name>
        <dbReference type="ChEBI" id="CHEBI:29105"/>
        <label>1</label>
    </ligand>
</feature>
<dbReference type="InterPro" id="IPR032282">
    <property type="entry name" value="HAGH_C"/>
</dbReference>
<dbReference type="Pfam" id="PF00753">
    <property type="entry name" value="Lactamase_B"/>
    <property type="match status" value="1"/>
</dbReference>
<evidence type="ECO:0000256" key="3">
    <source>
        <dbReference type="ARBA" id="ARBA00006759"/>
    </source>
</evidence>
<evidence type="ECO:0000313" key="9">
    <source>
        <dbReference type="EMBL" id="WPU64375.1"/>
    </source>
</evidence>
<protein>
    <recommendedName>
        <fullName evidence="7">Hydroxyacylglutathione hydrolase</fullName>
        <ecNumber evidence="7">3.1.2.6</ecNumber>
    </recommendedName>
    <alternativeName>
        <fullName evidence="7">Glyoxalase II</fullName>
        <shortName evidence="7">Glx II</shortName>
    </alternativeName>
</protein>
<organism evidence="9 10">
    <name type="scientific">Peredibacter starrii</name>
    <dbReference type="NCBI Taxonomy" id="28202"/>
    <lineage>
        <taxon>Bacteria</taxon>
        <taxon>Pseudomonadati</taxon>
        <taxon>Bdellovibrionota</taxon>
        <taxon>Bacteriovoracia</taxon>
        <taxon>Bacteriovoracales</taxon>
        <taxon>Bacteriovoracaceae</taxon>
        <taxon>Peredibacter</taxon>
    </lineage>
</organism>
<reference evidence="9 10" key="1">
    <citation type="submission" date="2023-11" db="EMBL/GenBank/DDBJ databases">
        <title>Peredibacter starrii A3.12.</title>
        <authorList>
            <person name="Mitchell R.J."/>
        </authorList>
    </citation>
    <scope>NUCLEOTIDE SEQUENCE [LARGE SCALE GENOMIC DNA]</scope>
    <source>
        <strain evidence="9 10">A3.12</strain>
    </source>
</reference>
<evidence type="ECO:0000256" key="4">
    <source>
        <dbReference type="ARBA" id="ARBA00022723"/>
    </source>
</evidence>
<comment type="pathway">
    <text evidence="2 7">Secondary metabolite metabolism; methylglyoxal degradation; (R)-lactate from methylglyoxal: step 2/2.</text>
</comment>
<feature type="binding site" evidence="7">
    <location>
        <position position="124"/>
    </location>
    <ligand>
        <name>Zn(2+)</name>
        <dbReference type="ChEBI" id="CHEBI:29105"/>
        <label>2</label>
    </ligand>
</feature>
<dbReference type="Gene3D" id="3.60.15.10">
    <property type="entry name" value="Ribonuclease Z/Hydroxyacylglutathione hydrolase-like"/>
    <property type="match status" value="1"/>
</dbReference>
<accession>A0AAX4HM88</accession>
<dbReference type="EMBL" id="CP139487">
    <property type="protein sequence ID" value="WPU64375.1"/>
    <property type="molecule type" value="Genomic_DNA"/>
</dbReference>
<dbReference type="HAMAP" id="MF_01374">
    <property type="entry name" value="Glyoxalase_2"/>
    <property type="match status" value="1"/>
</dbReference>
<evidence type="ECO:0000256" key="1">
    <source>
        <dbReference type="ARBA" id="ARBA00001623"/>
    </source>
</evidence>
<feature type="binding site" evidence="7">
    <location>
        <position position="61"/>
    </location>
    <ligand>
        <name>Zn(2+)</name>
        <dbReference type="ChEBI" id="CHEBI:29105"/>
        <label>2</label>
    </ligand>
</feature>
<evidence type="ECO:0000256" key="5">
    <source>
        <dbReference type="ARBA" id="ARBA00022801"/>
    </source>
</evidence>
<keyword evidence="10" id="KW-1185">Reference proteome</keyword>
<dbReference type="SUPFAM" id="SSF56281">
    <property type="entry name" value="Metallo-hydrolase/oxidoreductase"/>
    <property type="match status" value="1"/>
</dbReference>
<dbReference type="InterPro" id="IPR017782">
    <property type="entry name" value="Hydroxyacylglutathione_Hdrlase"/>
</dbReference>
<comment type="cofactor">
    <cofactor evidence="7">
        <name>Zn(2+)</name>
        <dbReference type="ChEBI" id="CHEBI:29105"/>
    </cofactor>
    <text evidence="7">Binds 2 Zn(2+) ions per subunit.</text>
</comment>
<dbReference type="GO" id="GO:0019243">
    <property type="term" value="P:methylglyoxal catabolic process to D-lactate via S-lactoyl-glutathione"/>
    <property type="evidence" value="ECO:0007669"/>
    <property type="project" value="InterPro"/>
</dbReference>
<comment type="subunit">
    <text evidence="7">Monomer.</text>
</comment>
<evidence type="ECO:0000256" key="6">
    <source>
        <dbReference type="ARBA" id="ARBA00022833"/>
    </source>
</evidence>
<feature type="binding site" evidence="7">
    <location>
        <position position="62"/>
    </location>
    <ligand>
        <name>Zn(2+)</name>
        <dbReference type="ChEBI" id="CHEBI:29105"/>
        <label>2</label>
    </ligand>
</feature>
<gene>
    <name evidence="7" type="primary">gloB</name>
    <name evidence="9" type="ORF">SOO65_16905</name>
</gene>
<dbReference type="GO" id="GO:0004416">
    <property type="term" value="F:hydroxyacylglutathione hydrolase activity"/>
    <property type="evidence" value="ECO:0007669"/>
    <property type="project" value="UniProtKB-UniRule"/>
</dbReference>
<dbReference type="InterPro" id="IPR036866">
    <property type="entry name" value="RibonucZ/Hydroxyglut_hydro"/>
</dbReference>
<name>A0AAX4HM88_9BACT</name>
<dbReference type="EC" id="3.1.2.6" evidence="7"/>
<dbReference type="KEGG" id="psti:SOO65_16905"/>
<feature type="binding site" evidence="7">
    <location>
        <position position="59"/>
    </location>
    <ligand>
        <name>Zn(2+)</name>
        <dbReference type="ChEBI" id="CHEBI:29105"/>
        <label>1</label>
    </ligand>
</feature>
<evidence type="ECO:0000256" key="7">
    <source>
        <dbReference type="HAMAP-Rule" id="MF_01374"/>
    </source>
</evidence>
<feature type="domain" description="Metallo-beta-lactamase" evidence="8">
    <location>
        <begin position="14"/>
        <end position="163"/>
    </location>
</feature>
<keyword evidence="5 7" id="KW-0378">Hydrolase</keyword>
<dbReference type="PANTHER" id="PTHR11935">
    <property type="entry name" value="BETA LACTAMASE DOMAIN"/>
    <property type="match status" value="1"/>
</dbReference>
<feature type="binding site" evidence="7">
    <location>
        <position position="163"/>
    </location>
    <ligand>
        <name>Zn(2+)</name>
        <dbReference type="ChEBI" id="CHEBI:29105"/>
        <label>2</label>
    </ligand>
</feature>
<comment type="function">
    <text evidence="7">Thiolesterase that catalyzes the hydrolysis of S-D-lactoyl-glutathione to form glutathione and D-lactic acid.</text>
</comment>
<keyword evidence="6 7" id="KW-0862">Zinc</keyword>
<dbReference type="SMART" id="SM00849">
    <property type="entry name" value="Lactamase_B"/>
    <property type="match status" value="1"/>
</dbReference>
<comment type="similarity">
    <text evidence="3 7">Belongs to the metallo-beta-lactamase superfamily. Glyoxalase II family.</text>
</comment>
<dbReference type="InterPro" id="IPR035680">
    <property type="entry name" value="Clx_II_MBL"/>
</dbReference>
<dbReference type="AlphaFoldDB" id="A0AAX4HM88"/>
<dbReference type="GO" id="GO:0046872">
    <property type="term" value="F:metal ion binding"/>
    <property type="evidence" value="ECO:0007669"/>
    <property type="project" value="UniProtKB-KW"/>
</dbReference>
<evidence type="ECO:0000259" key="8">
    <source>
        <dbReference type="SMART" id="SM00849"/>
    </source>
</evidence>
<dbReference type="InterPro" id="IPR001279">
    <property type="entry name" value="Metallo-B-lactamas"/>
</dbReference>